<dbReference type="Pfam" id="PF01035">
    <property type="entry name" value="DNA_binding_1"/>
    <property type="match status" value="1"/>
</dbReference>
<name>A0ABT3P803_9ALTE</name>
<feature type="domain" description="Methylated-DNA-[protein]-cysteine S-methyltransferase DNA binding" evidence="2">
    <location>
        <begin position="7"/>
        <end position="86"/>
    </location>
</feature>
<dbReference type="PANTHER" id="PTHR42942">
    <property type="entry name" value="6-O-METHYLGUANINE DNA METHYLTRANSFERASE"/>
    <property type="match status" value="1"/>
</dbReference>
<comment type="caution">
    <text evidence="3">The sequence shown here is derived from an EMBL/GenBank/DDBJ whole genome shotgun (WGS) entry which is preliminary data.</text>
</comment>
<gene>
    <name evidence="3" type="ORF">OPS25_10360</name>
</gene>
<keyword evidence="1" id="KW-0227">DNA damage</keyword>
<reference evidence="3" key="1">
    <citation type="submission" date="2022-11" db="EMBL/GenBank/DDBJ databases">
        <title>Alteromonas sp. nov., isolated from sea water of the Qingdao.</title>
        <authorList>
            <person name="Wang Q."/>
        </authorList>
    </citation>
    <scope>NUCLEOTIDE SEQUENCE</scope>
    <source>
        <strain evidence="3">ASW11-7</strain>
    </source>
</reference>
<dbReference type="RefSeq" id="WP_265617646.1">
    <property type="nucleotide sequence ID" value="NZ_JAPFRD010000011.1"/>
</dbReference>
<dbReference type="Gene3D" id="1.10.10.10">
    <property type="entry name" value="Winged helix-like DNA-binding domain superfamily/Winged helix DNA-binding domain"/>
    <property type="match status" value="1"/>
</dbReference>
<dbReference type="InterPro" id="IPR036217">
    <property type="entry name" value="MethylDNA_cys_MeTrfase_DNAb"/>
</dbReference>
<dbReference type="EMBL" id="JAPFRD010000011">
    <property type="protein sequence ID" value="MCW8108895.1"/>
    <property type="molecule type" value="Genomic_DNA"/>
</dbReference>
<evidence type="ECO:0000259" key="2">
    <source>
        <dbReference type="Pfam" id="PF01035"/>
    </source>
</evidence>
<protein>
    <submittedName>
        <fullName evidence="3">MGMT family protein</fullName>
    </submittedName>
</protein>
<organism evidence="3 4">
    <name type="scientific">Alteromonas aquimaris</name>
    <dbReference type="NCBI Taxonomy" id="2998417"/>
    <lineage>
        <taxon>Bacteria</taxon>
        <taxon>Pseudomonadati</taxon>
        <taxon>Pseudomonadota</taxon>
        <taxon>Gammaproteobacteria</taxon>
        <taxon>Alteromonadales</taxon>
        <taxon>Alteromonadaceae</taxon>
        <taxon>Alteromonas/Salinimonas group</taxon>
        <taxon>Alteromonas</taxon>
    </lineage>
</organism>
<dbReference type="SUPFAM" id="SSF46767">
    <property type="entry name" value="Methylated DNA-protein cysteine methyltransferase, C-terminal domain"/>
    <property type="match status" value="1"/>
</dbReference>
<dbReference type="PANTHER" id="PTHR42942:SF1">
    <property type="entry name" value="ALKYLTRANSFERASE-LIKE PROTEIN 1"/>
    <property type="match status" value="1"/>
</dbReference>
<accession>A0ABT3P803</accession>
<evidence type="ECO:0000313" key="4">
    <source>
        <dbReference type="Proteomes" id="UP001142810"/>
    </source>
</evidence>
<dbReference type="CDD" id="cd06445">
    <property type="entry name" value="ATase"/>
    <property type="match status" value="1"/>
</dbReference>
<evidence type="ECO:0000313" key="3">
    <source>
        <dbReference type="EMBL" id="MCW8108895.1"/>
    </source>
</evidence>
<proteinExistence type="predicted"/>
<keyword evidence="4" id="KW-1185">Reference proteome</keyword>
<dbReference type="InterPro" id="IPR052520">
    <property type="entry name" value="ATL_DNA_repair"/>
</dbReference>
<dbReference type="InterPro" id="IPR036388">
    <property type="entry name" value="WH-like_DNA-bd_sf"/>
</dbReference>
<sequence length="113" mass="13151">MSDQRKLQIYHTIKLVPEGKVASYAQIADLAGLPRRARLVGYYLKQLESTNTIPWHRVIKSNGEIAFPNDSEMAKKQCQYLLSEGVSVTNFRINMKKYQWMPEIVDILYNLKF</sequence>
<dbReference type="Proteomes" id="UP001142810">
    <property type="component" value="Unassembled WGS sequence"/>
</dbReference>
<dbReference type="InterPro" id="IPR014048">
    <property type="entry name" value="MethylDNA_cys_MeTrfase_DNA-bd"/>
</dbReference>
<evidence type="ECO:0000256" key="1">
    <source>
        <dbReference type="ARBA" id="ARBA00022763"/>
    </source>
</evidence>